<keyword evidence="4" id="KW-0808">Transferase</keyword>
<dbReference type="PROSITE" id="PS00092">
    <property type="entry name" value="N6_MTASE"/>
    <property type="match status" value="1"/>
</dbReference>
<evidence type="ECO:0000313" key="4">
    <source>
        <dbReference type="EMBL" id="SFB50750.1"/>
    </source>
</evidence>
<evidence type="ECO:0000259" key="3">
    <source>
        <dbReference type="Pfam" id="PF05175"/>
    </source>
</evidence>
<dbReference type="AlphaFoldDB" id="A0A1I1BQN2"/>
<dbReference type="GO" id="GO:0032259">
    <property type="term" value="P:methylation"/>
    <property type="evidence" value="ECO:0007669"/>
    <property type="project" value="UniProtKB-KW"/>
</dbReference>
<keyword evidence="1 4" id="KW-0489">Methyltransferase</keyword>
<dbReference type="GO" id="GO:0008757">
    <property type="term" value="F:S-adenosylmethionine-dependent methyltransferase activity"/>
    <property type="evidence" value="ECO:0007669"/>
    <property type="project" value="UniProtKB-ARBA"/>
</dbReference>
<accession>A0A1I1BQN2</accession>
<dbReference type="InterPro" id="IPR007848">
    <property type="entry name" value="Small_mtfrase_dom"/>
</dbReference>
<dbReference type="CDD" id="cd02440">
    <property type="entry name" value="AdoMet_MTases"/>
    <property type="match status" value="1"/>
</dbReference>
<evidence type="ECO:0000256" key="1">
    <source>
        <dbReference type="ARBA" id="ARBA00022603"/>
    </source>
</evidence>
<evidence type="ECO:0000256" key="2">
    <source>
        <dbReference type="ARBA" id="ARBA00022691"/>
    </source>
</evidence>
<proteinExistence type="predicted"/>
<dbReference type="OrthoDB" id="9814572at2"/>
<keyword evidence="5" id="KW-1185">Reference proteome</keyword>
<protein>
    <submittedName>
        <fullName evidence="4">Methyltransferase small domain-containing protein</fullName>
    </submittedName>
</protein>
<dbReference type="EMBL" id="FOKK01000014">
    <property type="protein sequence ID" value="SFB50750.1"/>
    <property type="molecule type" value="Genomic_DNA"/>
</dbReference>
<dbReference type="PRINTS" id="PR00507">
    <property type="entry name" value="N12N6MTFRASE"/>
</dbReference>
<dbReference type="RefSeq" id="WP_092899520.1">
    <property type="nucleotide sequence ID" value="NZ_FOKK01000014.1"/>
</dbReference>
<dbReference type="SUPFAM" id="SSF53335">
    <property type="entry name" value="S-adenosyl-L-methionine-dependent methyltransferases"/>
    <property type="match status" value="1"/>
</dbReference>
<dbReference type="InterPro" id="IPR002052">
    <property type="entry name" value="DNA_methylase_N6_adenine_CS"/>
</dbReference>
<feature type="domain" description="Methyltransferase small" evidence="3">
    <location>
        <begin position="19"/>
        <end position="156"/>
    </location>
</feature>
<sequence>MTDAYYTPEVLADKLVSYIDLDNKVKNVADFCVGDGQLLRAAEKRWPEIICYGSDLSQLAINETRKRHKNWHLSRADFLNRKSCSLAKIFKAERYFDLILLNPPFSCLGGTLNKCSLDGLEFSTSTSMRFIVEALKYLSPTGILYAILPLSVAYSQKDRKIWNALEKKYYLAILEETSNADFLGCAPNIIIVSLNDKHKQRKIRNFERSTFKISELKILRGKLSMHRVKDFPGKTPLVHTTNLRHNSIECIRQTVEYPNSTIEGPAVLIPRVGNPDRNKICLVLSGSRYCLSDCIIAIKCSSNEVSTLLLSFILNNWEDFSRLYRGTGAHYITSERISLYLNMDVTNLATIDHVESLMSMEVIA</sequence>
<name>A0A1I1BQN2_9BACT</name>
<organism evidence="4 5">
    <name type="scientific">Algoriphagus aquimarinus</name>
    <dbReference type="NCBI Taxonomy" id="237018"/>
    <lineage>
        <taxon>Bacteria</taxon>
        <taxon>Pseudomonadati</taxon>
        <taxon>Bacteroidota</taxon>
        <taxon>Cytophagia</taxon>
        <taxon>Cytophagales</taxon>
        <taxon>Cyclobacteriaceae</taxon>
        <taxon>Algoriphagus</taxon>
    </lineage>
</organism>
<dbReference type="Gene3D" id="3.40.50.150">
    <property type="entry name" value="Vaccinia Virus protein VP39"/>
    <property type="match status" value="1"/>
</dbReference>
<reference evidence="4 5" key="1">
    <citation type="submission" date="2016-10" db="EMBL/GenBank/DDBJ databases">
        <authorList>
            <person name="de Groot N.N."/>
        </authorList>
    </citation>
    <scope>NUCLEOTIDE SEQUENCE [LARGE SCALE GENOMIC DNA]</scope>
    <source>
        <strain evidence="4 5">DSM 23399</strain>
    </source>
</reference>
<dbReference type="Proteomes" id="UP000198790">
    <property type="component" value="Unassembled WGS sequence"/>
</dbReference>
<dbReference type="GO" id="GO:0003676">
    <property type="term" value="F:nucleic acid binding"/>
    <property type="evidence" value="ECO:0007669"/>
    <property type="project" value="InterPro"/>
</dbReference>
<keyword evidence="2" id="KW-0949">S-adenosyl-L-methionine</keyword>
<dbReference type="InterPro" id="IPR029063">
    <property type="entry name" value="SAM-dependent_MTases_sf"/>
</dbReference>
<dbReference type="STRING" id="237018.SAMN04489723_114103"/>
<dbReference type="Pfam" id="PF05175">
    <property type="entry name" value="MTS"/>
    <property type="match status" value="1"/>
</dbReference>
<evidence type="ECO:0000313" key="5">
    <source>
        <dbReference type="Proteomes" id="UP000198790"/>
    </source>
</evidence>
<gene>
    <name evidence="4" type="ORF">SAMN04489723_114103</name>
</gene>
<dbReference type="GO" id="GO:0008170">
    <property type="term" value="F:N-methyltransferase activity"/>
    <property type="evidence" value="ECO:0007669"/>
    <property type="project" value="UniProtKB-ARBA"/>
</dbReference>